<dbReference type="SMART" id="SM00471">
    <property type="entry name" value="HDc"/>
    <property type="match status" value="1"/>
</dbReference>
<evidence type="ECO:0000313" key="3">
    <source>
        <dbReference type="Proteomes" id="UP000176834"/>
    </source>
</evidence>
<accession>A0A1F8F4J9</accession>
<organism evidence="2 3">
    <name type="scientific">Candidatus Yanofskybacteria bacterium RIFCSPHIGHO2_02_FULL_38_22b</name>
    <dbReference type="NCBI Taxonomy" id="1802673"/>
    <lineage>
        <taxon>Bacteria</taxon>
        <taxon>Candidatus Yanofskyibacteriota</taxon>
    </lineage>
</organism>
<dbReference type="Pfam" id="PF13328">
    <property type="entry name" value="HD_4"/>
    <property type="match status" value="1"/>
</dbReference>
<dbReference type="AlphaFoldDB" id="A0A1F8F4J9"/>
<dbReference type="Proteomes" id="UP000176834">
    <property type="component" value="Unassembled WGS sequence"/>
</dbReference>
<name>A0A1F8F4J9_9BACT</name>
<protein>
    <recommendedName>
        <fullName evidence="1">HD/PDEase domain-containing protein</fullName>
    </recommendedName>
</protein>
<comment type="caution">
    <text evidence="2">The sequence shown here is derived from an EMBL/GenBank/DDBJ whole genome shotgun (WGS) entry which is preliminary data.</text>
</comment>
<reference evidence="2 3" key="1">
    <citation type="journal article" date="2016" name="Nat. Commun.">
        <title>Thousands of microbial genomes shed light on interconnected biogeochemical processes in an aquifer system.</title>
        <authorList>
            <person name="Anantharaman K."/>
            <person name="Brown C.T."/>
            <person name="Hug L.A."/>
            <person name="Sharon I."/>
            <person name="Castelle C.J."/>
            <person name="Probst A.J."/>
            <person name="Thomas B.C."/>
            <person name="Singh A."/>
            <person name="Wilkins M.J."/>
            <person name="Karaoz U."/>
            <person name="Brodie E.L."/>
            <person name="Williams K.H."/>
            <person name="Hubbard S.S."/>
            <person name="Banfield J.F."/>
        </authorList>
    </citation>
    <scope>NUCLEOTIDE SEQUENCE [LARGE SCALE GENOMIC DNA]</scope>
</reference>
<evidence type="ECO:0000259" key="1">
    <source>
        <dbReference type="SMART" id="SM00471"/>
    </source>
</evidence>
<dbReference type="PANTHER" id="PTHR21262">
    <property type="entry name" value="GUANOSINE-3',5'-BIS DIPHOSPHATE 3'-PYROPHOSPHOHYDROLASE"/>
    <property type="match status" value="1"/>
</dbReference>
<dbReference type="CDD" id="cd00077">
    <property type="entry name" value="HDc"/>
    <property type="match status" value="1"/>
</dbReference>
<dbReference type="SUPFAM" id="SSF109604">
    <property type="entry name" value="HD-domain/PDEase-like"/>
    <property type="match status" value="1"/>
</dbReference>
<dbReference type="PANTHER" id="PTHR21262:SF31">
    <property type="entry name" value="GTP PYROPHOSPHOKINASE"/>
    <property type="match status" value="1"/>
</dbReference>
<feature type="domain" description="HD/PDEase" evidence="1">
    <location>
        <begin position="41"/>
        <end position="156"/>
    </location>
</feature>
<gene>
    <name evidence="2" type="ORF">A3B86_00695</name>
</gene>
<proteinExistence type="predicted"/>
<dbReference type="Gene3D" id="1.10.3210.10">
    <property type="entry name" value="Hypothetical protein af1432"/>
    <property type="match status" value="1"/>
</dbReference>
<dbReference type="InterPro" id="IPR003607">
    <property type="entry name" value="HD/PDEase_dom"/>
</dbReference>
<sequence>MIDRDIFFNSIDKELGTEDRDRIEWAYSLAKYYHRPQVRDSGERYFEHCKSVAMILIEFAPTSPSEIIMGLLHDICEDQFVPRGMMRQLFGEKIDEGLKLLSNQKTIFRTMAKIEKIDRPKEEYFAMLMDAPLGVRKVKLADRLHNLKTLGECAPEKIKRKVAETEKYIFPLAKKTDSKLFEAIRKECKKFNTK</sequence>
<evidence type="ECO:0000313" key="2">
    <source>
        <dbReference type="EMBL" id="OGN07598.1"/>
    </source>
</evidence>
<dbReference type="EMBL" id="MGJN01000004">
    <property type="protein sequence ID" value="OGN07598.1"/>
    <property type="molecule type" value="Genomic_DNA"/>
</dbReference>